<sequence>MRRPTRSKGKFVNTIDKKSVQTKTFRWKRWQRWAVGTGCALAAYSAAGFWLVPYVIKHQLPKFAEKELARQASIADVRFNPFTLRLEADQIAFREASSANNAPLLSIGALAVQLEWKSIVRRAWSLAEIRITAPQAQLTITPDGKFNLAEVLATWQRNHPEKSEGGMPRLVIGHFALEQGKVDWHDQKAGYADNFTPINFTLDNISTLPDTNGSYSLSADAARGGKLHWRGTASLSPIRGEGELILNDASLPGLAAYLKAYTRATVTSGKLSARLPYAFSYADGALQATVKGAGLALRDLALVRDGKGEAFTSLTTLGIAGVNADLAGQSVTVDKINLYGGKVAVRRDSKGEIDVANLMLPGNPAPAAAAAVPAAPARPGKWKVDLHQLALANVDVSVIDETVSPALQLSARQLQMNLQLALQQGPSGMATVIDGANVSLADLAMQRGAQTPFKLARLGFTEGKIDLAAHTVHLGAVTASGAQIDLARNRQGEFAIAQQLPVFASRKADAGKETPSAPWSTKVDKVELSKFGARFDDAGTGIKGTLQDARLSLHKVSNDMKQALPFELGVGLREGGLLTAKGKFVPGTGAVDAQLNLQQLTLAPVQPLLAQHVKLKLAGGTLSGSGRLTTGGGAPKAPKVRYEGGVDIAGLVLNETDGKRFASWKSVRADKLTASVGPDFVDIPELRVVEPNAQLIIENDRSLNAQRLLVKAPEPATAPAPATASAPAAAAPDAAFPVRVRRVRLQNAKLDFADLSLRPQFAAKIYELNGVITGLSTKRDARSQIELDGRIDEFGLARVRGQLNPFAPTDNTDLNVVFKNVDMVSASPYTMKFAGYKVAEGKISLDLQYKVRNRQLDGTNQIVLDKLTLGERIDSPDALKLPLELALAILKDSDGRIDLGLPVSGDMNDPQFSYGALIWKAVGNVLTKIVTAPFRALGNLLGISADKLESIDFDAGSAVLLPPEREKLKQVAQILAKRKQLKLAVPGQYSDTDGAALRAQAVRRAVAAKAGIKLEAGEEPGPLNLGERKVRGALRELYGERFGKAELDNQKKAAESAVPATAAAAAAASTATAAKIPVLQRLGKLIEGEPQVADTGAFYNGLREQLEARQPLPADALNKLGAQRSAAILAALQQDGTPAARVSAGAPEKTQAAPGKLVGLKLGLAAQ</sequence>
<keyword evidence="3" id="KW-1185">Reference proteome</keyword>
<evidence type="ECO:0000313" key="3">
    <source>
        <dbReference type="Proteomes" id="UP000316665"/>
    </source>
</evidence>
<evidence type="ECO:0000256" key="1">
    <source>
        <dbReference type="SAM" id="Phobius"/>
    </source>
</evidence>
<gene>
    <name evidence="2" type="ORF">FJQ89_03550</name>
</gene>
<dbReference type="EMBL" id="CP041185">
    <property type="protein sequence ID" value="QDG69590.1"/>
    <property type="molecule type" value="Genomic_DNA"/>
</dbReference>
<accession>A0A4Y6RAZ2</accession>
<keyword evidence="1" id="KW-1133">Transmembrane helix</keyword>
<dbReference type="PANTHER" id="PTHR30441:SF8">
    <property type="entry name" value="DUF748 DOMAIN-CONTAINING PROTEIN"/>
    <property type="match status" value="1"/>
</dbReference>
<dbReference type="AlphaFoldDB" id="A0A4Y6RAZ2"/>
<reference evidence="2 3" key="1">
    <citation type="submission" date="2019-06" db="EMBL/GenBank/DDBJ databases">
        <title>Complete genome sequence of Janthinobacterium sp. SNU WT3 isolated from diseased rainbow trout.</title>
        <authorList>
            <person name="Oh W.T."/>
            <person name="Park S.C."/>
        </authorList>
    </citation>
    <scope>NUCLEOTIDE SEQUENCE [LARGE SCALE GENOMIC DNA]</scope>
    <source>
        <strain evidence="2 3">SNU WT3</strain>
    </source>
</reference>
<evidence type="ECO:0000313" key="2">
    <source>
        <dbReference type="EMBL" id="QDG69590.1"/>
    </source>
</evidence>
<protein>
    <submittedName>
        <fullName evidence="2">DUF748 domain-containing protein</fullName>
    </submittedName>
</protein>
<keyword evidence="1" id="KW-0812">Transmembrane</keyword>
<dbReference type="KEGG" id="jas:FJQ89_03550"/>
<name>A0A4Y6RAZ2_9BURK</name>
<proteinExistence type="predicted"/>
<dbReference type="PANTHER" id="PTHR30441">
    <property type="entry name" value="DUF748 DOMAIN-CONTAINING PROTEIN"/>
    <property type="match status" value="1"/>
</dbReference>
<dbReference type="GO" id="GO:0090313">
    <property type="term" value="P:regulation of protein targeting to membrane"/>
    <property type="evidence" value="ECO:0007669"/>
    <property type="project" value="TreeGrafter"/>
</dbReference>
<dbReference type="InterPro" id="IPR008023">
    <property type="entry name" value="DUF748"/>
</dbReference>
<organism evidence="2 3">
    <name type="scientific">Janthinobacterium tructae</name>
    <dbReference type="NCBI Taxonomy" id="2590869"/>
    <lineage>
        <taxon>Bacteria</taxon>
        <taxon>Pseudomonadati</taxon>
        <taxon>Pseudomonadota</taxon>
        <taxon>Betaproteobacteria</taxon>
        <taxon>Burkholderiales</taxon>
        <taxon>Oxalobacteraceae</taxon>
        <taxon>Janthinobacterium</taxon>
    </lineage>
</organism>
<dbReference type="OrthoDB" id="9757969at2"/>
<dbReference type="GO" id="GO:0005886">
    <property type="term" value="C:plasma membrane"/>
    <property type="evidence" value="ECO:0007669"/>
    <property type="project" value="TreeGrafter"/>
</dbReference>
<dbReference type="InterPro" id="IPR052894">
    <property type="entry name" value="AsmA-related"/>
</dbReference>
<keyword evidence="1" id="KW-0472">Membrane</keyword>
<dbReference type="Pfam" id="PF05359">
    <property type="entry name" value="DUF748"/>
    <property type="match status" value="1"/>
</dbReference>
<dbReference type="Proteomes" id="UP000316665">
    <property type="component" value="Chromosome"/>
</dbReference>
<feature type="transmembrane region" description="Helical" evidence="1">
    <location>
        <begin position="33"/>
        <end position="56"/>
    </location>
</feature>